<dbReference type="CDD" id="cd03498">
    <property type="entry name" value="SQR_TypeB_2_TM"/>
    <property type="match status" value="1"/>
</dbReference>
<keyword evidence="3" id="KW-1185">Reference proteome</keyword>
<dbReference type="Proteomes" id="UP000019222">
    <property type="component" value="Chromosome"/>
</dbReference>
<dbReference type="eggNOG" id="ENOG502Z7U4">
    <property type="taxonomic scope" value="Bacteria"/>
</dbReference>
<dbReference type="KEGG" id="cvt:B843_01745"/>
<dbReference type="AlphaFoldDB" id="W5XXH6"/>
<proteinExistence type="predicted"/>
<dbReference type="PATRIC" id="fig|1224164.3.peg.338"/>
<keyword evidence="1" id="KW-1133">Transmembrane helix</keyword>
<feature type="transmembrane region" description="Helical" evidence="1">
    <location>
        <begin position="135"/>
        <end position="156"/>
    </location>
</feature>
<dbReference type="Gene3D" id="1.20.1300.10">
    <property type="entry name" value="Fumarate reductase/succinate dehydrogenase, transmembrane subunit"/>
    <property type="match status" value="1"/>
</dbReference>
<dbReference type="InterPro" id="IPR011138">
    <property type="entry name" value="Cytochrome_b-558"/>
</dbReference>
<feature type="transmembrane region" description="Helical" evidence="1">
    <location>
        <begin position="89"/>
        <end position="114"/>
    </location>
</feature>
<name>W5XXH6_9CORY</name>
<evidence type="ECO:0000313" key="2">
    <source>
        <dbReference type="EMBL" id="AHI21741.1"/>
    </source>
</evidence>
<gene>
    <name evidence="2" type="ORF">B843_01745</name>
</gene>
<evidence type="ECO:0000256" key="1">
    <source>
        <dbReference type="SAM" id="Phobius"/>
    </source>
</evidence>
<dbReference type="HOGENOM" id="CLU_077968_1_0_11"/>
<keyword evidence="1" id="KW-0472">Membrane</keyword>
<dbReference type="GO" id="GO:0016020">
    <property type="term" value="C:membrane"/>
    <property type="evidence" value="ECO:0007669"/>
    <property type="project" value="InterPro"/>
</dbReference>
<keyword evidence="1" id="KW-0812">Transmembrane</keyword>
<reference evidence="2 3" key="1">
    <citation type="submission" date="2013-02" db="EMBL/GenBank/DDBJ databases">
        <title>The complete genome sequence of Corynebacterium vitaeruminis DSM 20294.</title>
        <authorList>
            <person name="Ruckert C."/>
            <person name="Albersmeier A."/>
            <person name="Kalinowski J."/>
        </authorList>
    </citation>
    <scope>NUCLEOTIDE SEQUENCE [LARGE SCALE GENOMIC DNA]</scope>
    <source>
        <strain evidence="3">ATCC 10234</strain>
    </source>
</reference>
<dbReference type="STRING" id="1224164.B843_01745"/>
<feature type="transmembrane region" description="Helical" evidence="1">
    <location>
        <begin position="189"/>
        <end position="211"/>
    </location>
</feature>
<protein>
    <submittedName>
        <fullName evidence="2">Succinate dehydrogenase iron-sulfur protein</fullName>
    </submittedName>
</protein>
<dbReference type="InterPro" id="IPR034804">
    <property type="entry name" value="SQR/QFR_C/D"/>
</dbReference>
<feature type="transmembrane region" description="Helical" evidence="1">
    <location>
        <begin position="223"/>
        <end position="252"/>
    </location>
</feature>
<evidence type="ECO:0000313" key="3">
    <source>
        <dbReference type="Proteomes" id="UP000019222"/>
    </source>
</evidence>
<feature type="transmembrane region" description="Helical" evidence="1">
    <location>
        <begin position="30"/>
        <end position="52"/>
    </location>
</feature>
<sequence>MTANNIDRDAIAHGKITEKPLRERPKYPTWALKLTMAITGLIFALFVVVHMVGNLKVFLPFYEDGTAPIDHYGAWLKEDVLYPLVPHGWFIWIFRIVLLIAIALHIYGAFVLTGRSHQSRGKFRRTNLIGGMNSFTTSTMLVTGIILLAFILFHILDMTMGVAPAASSSFVHGEIYNNMIAGFSRWPVTIFYVIAMLVLFMHLSHGIWLACSDLGITGKRWRAVLLFCAYLIPAIVMIGNISIPLSIALGWIS</sequence>
<dbReference type="SUPFAM" id="SSF81343">
    <property type="entry name" value="Fumarate reductase respiratory complex transmembrane subunits"/>
    <property type="match status" value="1"/>
</dbReference>
<accession>W5XXH6</accession>
<dbReference type="EMBL" id="CP004353">
    <property type="protein sequence ID" value="AHI21741.1"/>
    <property type="molecule type" value="Genomic_DNA"/>
</dbReference>
<dbReference type="NCBIfam" id="TIGR02046">
    <property type="entry name" value="sdhC_b558_fam"/>
    <property type="match status" value="1"/>
</dbReference>
<dbReference type="RefSeq" id="WP_025251807.1">
    <property type="nucleotide sequence ID" value="NZ_CP004353.1"/>
</dbReference>
<organism evidence="2 3">
    <name type="scientific">Corynebacterium vitaeruminis DSM 20294</name>
    <dbReference type="NCBI Taxonomy" id="1224164"/>
    <lineage>
        <taxon>Bacteria</taxon>
        <taxon>Bacillati</taxon>
        <taxon>Actinomycetota</taxon>
        <taxon>Actinomycetes</taxon>
        <taxon>Mycobacteriales</taxon>
        <taxon>Corynebacteriaceae</taxon>
        <taxon>Corynebacterium</taxon>
    </lineage>
</organism>